<dbReference type="InterPro" id="IPR034660">
    <property type="entry name" value="DinB/YfiT-like"/>
</dbReference>
<proteinExistence type="predicted"/>
<dbReference type="Pfam" id="PF12867">
    <property type="entry name" value="DinB_2"/>
    <property type="match status" value="1"/>
</dbReference>
<sequence length="157" mass="18047">MKEIFNFIIDSRKAFVRLLDELTLDELNAVPEGFNNNIIWNFGHIVVSTQTLCYVRTGILQDKLVFKYVEAYEKGSKPSYYVGAAEVQELKELALSSIQQIEADYLDGRFKTIQPYATSTYNAQLTQIEDVIITSIGHDNLHFGYAQAQRRMIKKQQ</sequence>
<comment type="caution">
    <text evidence="2">The sequence shown here is derived from an EMBL/GenBank/DDBJ whole genome shotgun (WGS) entry which is preliminary data.</text>
</comment>
<dbReference type="AlphaFoldDB" id="A0A5S5DM52"/>
<evidence type="ECO:0000313" key="2">
    <source>
        <dbReference type="EMBL" id="TYP95892.1"/>
    </source>
</evidence>
<dbReference type="OrthoDB" id="4295522at2"/>
<protein>
    <submittedName>
        <fullName evidence="2">DinB family protein</fullName>
    </submittedName>
</protein>
<keyword evidence="3" id="KW-1185">Reference proteome</keyword>
<dbReference type="SUPFAM" id="SSF109854">
    <property type="entry name" value="DinB/YfiT-like putative metalloenzymes"/>
    <property type="match status" value="1"/>
</dbReference>
<dbReference type="Proteomes" id="UP000325105">
    <property type="component" value="Unassembled WGS sequence"/>
</dbReference>
<accession>A0A5S5DM52</accession>
<organism evidence="2 3">
    <name type="scientific">Sphingobacterium allocomposti</name>
    <dbReference type="NCBI Taxonomy" id="415956"/>
    <lineage>
        <taxon>Bacteria</taxon>
        <taxon>Pseudomonadati</taxon>
        <taxon>Bacteroidota</taxon>
        <taxon>Sphingobacteriia</taxon>
        <taxon>Sphingobacteriales</taxon>
        <taxon>Sphingobacteriaceae</taxon>
        <taxon>Sphingobacterium</taxon>
    </lineage>
</organism>
<dbReference type="RefSeq" id="WP_148908570.1">
    <property type="nucleotide sequence ID" value="NZ_VNHX01000009.1"/>
</dbReference>
<gene>
    <name evidence="2" type="ORF">BC792_10988</name>
</gene>
<name>A0A5S5DM52_9SPHI</name>
<evidence type="ECO:0000259" key="1">
    <source>
        <dbReference type="Pfam" id="PF12867"/>
    </source>
</evidence>
<dbReference type="InterPro" id="IPR024775">
    <property type="entry name" value="DinB-like"/>
</dbReference>
<feature type="domain" description="DinB-like" evidence="1">
    <location>
        <begin position="11"/>
        <end position="145"/>
    </location>
</feature>
<dbReference type="Gene3D" id="1.20.120.450">
    <property type="entry name" value="dinb family like domain"/>
    <property type="match status" value="1"/>
</dbReference>
<reference evidence="2 3" key="1">
    <citation type="submission" date="2019-07" db="EMBL/GenBank/DDBJ databases">
        <title>Genomic Encyclopedia of Archaeal and Bacterial Type Strains, Phase II (KMG-II): from individual species to whole genera.</title>
        <authorList>
            <person name="Goeker M."/>
        </authorList>
    </citation>
    <scope>NUCLEOTIDE SEQUENCE [LARGE SCALE GENOMIC DNA]</scope>
    <source>
        <strain evidence="2 3">DSM 18850</strain>
    </source>
</reference>
<dbReference type="EMBL" id="VNHX01000009">
    <property type="protein sequence ID" value="TYP95892.1"/>
    <property type="molecule type" value="Genomic_DNA"/>
</dbReference>
<evidence type="ECO:0000313" key="3">
    <source>
        <dbReference type="Proteomes" id="UP000325105"/>
    </source>
</evidence>